<proteinExistence type="predicted"/>
<evidence type="ECO:0000313" key="1">
    <source>
        <dbReference type="EMBL" id="MQL67750.1"/>
    </source>
</evidence>
<organism evidence="1 2">
    <name type="scientific">Colocasia esculenta</name>
    <name type="common">Wild taro</name>
    <name type="synonym">Arum esculentum</name>
    <dbReference type="NCBI Taxonomy" id="4460"/>
    <lineage>
        <taxon>Eukaryota</taxon>
        <taxon>Viridiplantae</taxon>
        <taxon>Streptophyta</taxon>
        <taxon>Embryophyta</taxon>
        <taxon>Tracheophyta</taxon>
        <taxon>Spermatophyta</taxon>
        <taxon>Magnoliopsida</taxon>
        <taxon>Liliopsida</taxon>
        <taxon>Araceae</taxon>
        <taxon>Aroideae</taxon>
        <taxon>Colocasieae</taxon>
        <taxon>Colocasia</taxon>
    </lineage>
</organism>
<evidence type="ECO:0000313" key="2">
    <source>
        <dbReference type="Proteomes" id="UP000652761"/>
    </source>
</evidence>
<reference evidence="1" key="1">
    <citation type="submission" date="2017-07" db="EMBL/GenBank/DDBJ databases">
        <title>Taro Niue Genome Assembly and Annotation.</title>
        <authorList>
            <person name="Atibalentja N."/>
            <person name="Keating K."/>
            <person name="Fields C.J."/>
        </authorList>
    </citation>
    <scope>NUCLEOTIDE SEQUENCE</scope>
    <source>
        <strain evidence="1">Niue_2</strain>
        <tissue evidence="1">Leaf</tissue>
    </source>
</reference>
<dbReference type="Proteomes" id="UP000652761">
    <property type="component" value="Unassembled WGS sequence"/>
</dbReference>
<gene>
    <name evidence="1" type="ORF">Taro_000044</name>
</gene>
<accession>A0A843TFJ7</accession>
<protein>
    <submittedName>
        <fullName evidence="1">Uncharacterized protein</fullName>
    </submittedName>
</protein>
<dbReference type="EMBL" id="NMUH01000001">
    <property type="protein sequence ID" value="MQL67750.1"/>
    <property type="molecule type" value="Genomic_DNA"/>
</dbReference>
<keyword evidence="2" id="KW-1185">Reference proteome</keyword>
<comment type="caution">
    <text evidence="1">The sequence shown here is derived from an EMBL/GenBank/DDBJ whole genome shotgun (WGS) entry which is preliminary data.</text>
</comment>
<name>A0A843TFJ7_COLES</name>
<dbReference type="AlphaFoldDB" id="A0A843TFJ7"/>
<sequence>MPSKQQKIAMRKNLRTKMVVKTVKMKKHCYQEDYNAS</sequence>